<keyword evidence="2" id="KW-1185">Reference proteome</keyword>
<dbReference type="AlphaFoldDB" id="A0A3B7MRD6"/>
<protein>
    <submittedName>
        <fullName evidence="1">Uncharacterized protein</fullName>
    </submittedName>
</protein>
<organism evidence="1 2">
    <name type="scientific">Paraflavitalea soli</name>
    <dbReference type="NCBI Taxonomy" id="2315862"/>
    <lineage>
        <taxon>Bacteria</taxon>
        <taxon>Pseudomonadati</taxon>
        <taxon>Bacteroidota</taxon>
        <taxon>Chitinophagia</taxon>
        <taxon>Chitinophagales</taxon>
        <taxon>Chitinophagaceae</taxon>
        <taxon>Paraflavitalea</taxon>
    </lineage>
</organism>
<dbReference type="RefSeq" id="WP_119050062.1">
    <property type="nucleotide sequence ID" value="NZ_CP032157.1"/>
</dbReference>
<accession>A0A3B7MRD6</accession>
<sequence>MNLHRLKELTAPFRRDAHCFLPGEQKYEDIFIRSYQSTDRTAAVAETAALRISDLPVIKQFILIFGYQHRDQHQKLLACLQQMNVLLAGQIKDGQANIPGNVLLVTLDNFQEVLSSFRRQVYSRFLWNLQAMEAESCCCGALYITTEEIDAVMTLMTYFKDELHRFYEEMDTVFYGGEKLVKNGEESMHLNELLANVLLLAERSILLEDDLLVGLAAWKKVLADREEQQLLN</sequence>
<proteinExistence type="predicted"/>
<evidence type="ECO:0000313" key="2">
    <source>
        <dbReference type="Proteomes" id="UP000263900"/>
    </source>
</evidence>
<reference evidence="1 2" key="1">
    <citation type="submission" date="2018-09" db="EMBL/GenBank/DDBJ databases">
        <title>Genome sequencing of strain 6GH32-13.</title>
        <authorList>
            <person name="Weon H.-Y."/>
            <person name="Heo J."/>
            <person name="Kwon S.-W."/>
        </authorList>
    </citation>
    <scope>NUCLEOTIDE SEQUENCE [LARGE SCALE GENOMIC DNA]</scope>
    <source>
        <strain evidence="1 2">5GH32-13</strain>
    </source>
</reference>
<name>A0A3B7MRD6_9BACT</name>
<dbReference type="EMBL" id="CP032157">
    <property type="protein sequence ID" value="AXY74175.1"/>
    <property type="molecule type" value="Genomic_DNA"/>
</dbReference>
<dbReference type="Proteomes" id="UP000263900">
    <property type="component" value="Chromosome"/>
</dbReference>
<evidence type="ECO:0000313" key="1">
    <source>
        <dbReference type="EMBL" id="AXY74175.1"/>
    </source>
</evidence>
<dbReference type="KEGG" id="pseg:D3H65_09390"/>
<gene>
    <name evidence="1" type="ORF">D3H65_09390</name>
</gene>